<dbReference type="FunFam" id="3.30.565.10:FF:000010">
    <property type="entry name" value="Sensor histidine kinase RcsC"/>
    <property type="match status" value="1"/>
</dbReference>
<keyword evidence="16" id="KW-0808">Transferase</keyword>
<dbReference type="InterPro" id="IPR001638">
    <property type="entry name" value="Solute-binding_3/MltF_N"/>
</dbReference>
<dbReference type="Gene3D" id="3.40.190.10">
    <property type="entry name" value="Periplasmic binding protein-like II"/>
    <property type="match status" value="4"/>
</dbReference>
<gene>
    <name evidence="16" type="ORF">DB313_02150</name>
</gene>
<dbReference type="SUPFAM" id="SSF53850">
    <property type="entry name" value="Periplasmic binding protein-like II"/>
    <property type="match status" value="3"/>
</dbReference>
<dbReference type="InterPro" id="IPR003594">
    <property type="entry name" value="HATPase_dom"/>
</dbReference>
<dbReference type="PANTHER" id="PTHR45339">
    <property type="entry name" value="HYBRID SIGNAL TRANSDUCTION HISTIDINE KINASE J"/>
    <property type="match status" value="1"/>
</dbReference>
<evidence type="ECO:0000256" key="6">
    <source>
        <dbReference type="ARBA" id="ARBA00022692"/>
    </source>
</evidence>
<evidence type="ECO:0000256" key="13">
    <source>
        <dbReference type="SAM" id="Phobius"/>
    </source>
</evidence>
<keyword evidence="6 13" id="KW-0812">Transmembrane</keyword>
<dbReference type="InterPro" id="IPR004358">
    <property type="entry name" value="Sig_transdc_His_kin-like_C"/>
</dbReference>
<keyword evidence="9 13" id="KW-1133">Transmembrane helix</keyword>
<dbReference type="Gene3D" id="1.20.120.160">
    <property type="entry name" value="HPT domain"/>
    <property type="match status" value="1"/>
</dbReference>
<keyword evidence="10" id="KW-0902">Two-component regulatory system</keyword>
<evidence type="ECO:0000256" key="1">
    <source>
        <dbReference type="ARBA" id="ARBA00000085"/>
    </source>
</evidence>
<dbReference type="Pfam" id="PF00512">
    <property type="entry name" value="HisKA"/>
    <property type="match status" value="1"/>
</dbReference>
<dbReference type="Pfam" id="PF02518">
    <property type="entry name" value="HATPase_c"/>
    <property type="match status" value="1"/>
</dbReference>
<dbReference type="SMART" id="SM00388">
    <property type="entry name" value="HisKA"/>
    <property type="match status" value="1"/>
</dbReference>
<evidence type="ECO:0000256" key="2">
    <source>
        <dbReference type="ARBA" id="ARBA00004651"/>
    </source>
</evidence>
<evidence type="ECO:0000256" key="4">
    <source>
        <dbReference type="ARBA" id="ARBA00022475"/>
    </source>
</evidence>
<evidence type="ECO:0000256" key="8">
    <source>
        <dbReference type="ARBA" id="ARBA00022840"/>
    </source>
</evidence>
<dbReference type="EMBL" id="CP028884">
    <property type="protein sequence ID" value="AYE36289.1"/>
    <property type="molecule type" value="Genomic_DNA"/>
</dbReference>
<dbReference type="PROSITE" id="PS50110">
    <property type="entry name" value="RESPONSE_REGULATORY"/>
    <property type="match status" value="1"/>
</dbReference>
<dbReference type="PRINTS" id="PR00344">
    <property type="entry name" value="BCTRLSENSOR"/>
</dbReference>
<evidence type="ECO:0000313" key="17">
    <source>
        <dbReference type="Proteomes" id="UP000275571"/>
    </source>
</evidence>
<evidence type="ECO:0000259" key="15">
    <source>
        <dbReference type="PROSITE" id="PS50110"/>
    </source>
</evidence>
<dbReference type="InterPro" id="IPR036890">
    <property type="entry name" value="HATPase_C_sf"/>
</dbReference>
<dbReference type="OrthoDB" id="6192248at2"/>
<accession>A0A386PMR2</accession>
<keyword evidence="5 12" id="KW-0597">Phosphoprotein</keyword>
<evidence type="ECO:0000256" key="5">
    <source>
        <dbReference type="ARBA" id="ARBA00022553"/>
    </source>
</evidence>
<dbReference type="InterPro" id="IPR036641">
    <property type="entry name" value="HPT_dom_sf"/>
</dbReference>
<dbReference type="SUPFAM" id="SSF52172">
    <property type="entry name" value="CheY-like"/>
    <property type="match status" value="1"/>
</dbReference>
<dbReference type="InterPro" id="IPR001789">
    <property type="entry name" value="Sig_transdc_resp-reg_receiver"/>
</dbReference>
<evidence type="ECO:0000256" key="3">
    <source>
        <dbReference type="ARBA" id="ARBA00012438"/>
    </source>
</evidence>
<organism evidence="16 17">
    <name type="scientific">Borrelia turcica IST7</name>
    <dbReference type="NCBI Taxonomy" id="1104446"/>
    <lineage>
        <taxon>Bacteria</taxon>
        <taxon>Pseudomonadati</taxon>
        <taxon>Spirochaetota</taxon>
        <taxon>Spirochaetia</taxon>
        <taxon>Spirochaetales</taxon>
        <taxon>Borreliaceae</taxon>
        <taxon>Borrelia</taxon>
    </lineage>
</organism>
<name>A0A386PMR2_9SPIR</name>
<feature type="modified residue" description="4-aspartylphosphate" evidence="12">
    <location>
        <position position="1185"/>
    </location>
</feature>
<sequence length="1472" mass="170499">MNLFANQTIKFKLVDQYYPLYYKNKEGSTVGMIFPILSKWAQDHNYDISIETIDYLDRDKIEDDVIYLGLTYSSNLNEYLYFKNEIGKCVTALLYDKKEGKNKSSSYPLKDLRIGVVENTIYEDILRLHRRVDNVLLFKDTEELLLALRDHKIDLVYGSCKSLPCVWYRTFYPYFISIFNTDYFHSVSIRVAVSKNANNDLKFLNVDLLSYMKSLSVEEYKSFKEFDILYALDIGIYNDYPPLSFIDSKGRPSGILVDLWHTLSREYGFAVNFIGFPKESIKKSLDDKNVSIWGGIIKESRDSLDSKNYKETIPIYSLNFKLYFTNAKNSKKVINSQIIDFDFDNFSLDKNTDIVNNFAGIVNKSYGFVENSITTRYLSKMHGYNNILKSEDSKFNQSRSLVFATNNKRFKLFAYVLNALIENFFFDTLLQIDNNWLGQDEIKDYQNNGYGYVGKNDFNIEEKIWLLNNKELNLAVKDWYPIDYFDSNGYRGVNEGLIDKVQRLTNLKFNIVKVNKEDDIENLINIGKVDVLATNLEDENLDYLFNINASSGIPLYVFSNKIKVFPFNFSDKCAILKFLYTKEISAKSRVQLVQVENFKEALDLLYSGKVSGIISDEYTAAVNFEDLNVRDVKKLPADIDLKFDLNVAVNKQDYILRGIIQKSLFRANVRNRLYFDDWVSNVYERSIAIGFRRSFVTALIIGILVFTILVVSLFNLVQELYFRKKMYFSAISEKKVIENAINDKTIFVASMSHDIRTPINGIVAATELLDRTDLVSNQREYVQIINYSSKSLLSLIDDILYISKIDMNGIYIENNDIDLEREIESVVKSFQPQSAKQNLDLIFYSKSNLENYLIGDISRLKQVLINLIGNAFKFTNDGMIVLNYENIYSTKDNRGNEIVTIEFKVIDTGRGIKQQSIPEIFELFKQEDNSDARIHGGIGLGLAISKKLVSLMGGPGIAVESEIGMGTTFSFMLPFVLGNKIEDRDKELNKFELVRDKKILSLVLSKRAVKVLNEISEIFDYKDNINYSYSYDDAYGIFYKNPDYDFVFINVNSTGVQEGIDFANRIKKLNSSTRIIFVLPYLPNNEMINLEYEYIQKPFRRWDFYSNWISNGTTVDEPLLNDFSVLKIRDNVRILIAEDNEINQKVLKNILVAIGVRENSIDIVEDGVNAIESLKNSRYDIAFIDIRMPICDGFSVAKEIREYESQNNLSPCVLIAVTAHALREYKDRCFEHGMNDYIVKPIQIRVIKNVLSKYLQIEFEETKSSEDINLGKYPDLPHLDIKKALRELDISYDVYCELCKGLVDVIYTFIHELDEAFNVGDLELVKSMAHSIAGALGNMRISLFEKFREIEISKRTLHELEMFYYEARKDLIVLIGNIKTYILNTVDNVGQEKLNFKSNDEFLNLMRKLLHGIENRNPKEYKEILEILKKYNLDENKKILFDSLLKNLRLYKFEDSSKIVQDMMGFGNIEKT</sequence>
<dbReference type="Gene3D" id="1.10.287.130">
    <property type="match status" value="1"/>
</dbReference>
<keyword evidence="4" id="KW-1003">Cell membrane</keyword>
<dbReference type="CDD" id="cd16922">
    <property type="entry name" value="HATPase_EvgS-ArcB-TorS-like"/>
    <property type="match status" value="1"/>
</dbReference>
<dbReference type="Gene3D" id="3.30.565.10">
    <property type="entry name" value="Histidine kinase-like ATPase, C-terminal domain"/>
    <property type="match status" value="1"/>
</dbReference>
<dbReference type="Proteomes" id="UP000275571">
    <property type="component" value="Chromosome"/>
</dbReference>
<keyword evidence="11 13" id="KW-0472">Membrane</keyword>
<dbReference type="SUPFAM" id="SSF47226">
    <property type="entry name" value="Histidine-containing phosphotransfer domain, HPT domain"/>
    <property type="match status" value="1"/>
</dbReference>
<dbReference type="Pfam" id="PF00072">
    <property type="entry name" value="Response_reg"/>
    <property type="match status" value="1"/>
</dbReference>
<keyword evidence="8" id="KW-0067">ATP-binding</keyword>
<dbReference type="SMART" id="SM00448">
    <property type="entry name" value="REC"/>
    <property type="match status" value="1"/>
</dbReference>
<dbReference type="PROSITE" id="PS50109">
    <property type="entry name" value="HIS_KIN"/>
    <property type="match status" value="1"/>
</dbReference>
<dbReference type="GO" id="GO:0005886">
    <property type="term" value="C:plasma membrane"/>
    <property type="evidence" value="ECO:0007669"/>
    <property type="project" value="UniProtKB-SubCell"/>
</dbReference>
<dbReference type="SUPFAM" id="SSF55874">
    <property type="entry name" value="ATPase domain of HSP90 chaperone/DNA topoisomerase II/histidine kinase"/>
    <property type="match status" value="1"/>
</dbReference>
<keyword evidence="17" id="KW-1185">Reference proteome</keyword>
<dbReference type="SUPFAM" id="SSF47384">
    <property type="entry name" value="Homodimeric domain of signal transducing histidine kinase"/>
    <property type="match status" value="1"/>
</dbReference>
<feature type="domain" description="Response regulatory" evidence="15">
    <location>
        <begin position="1133"/>
        <end position="1255"/>
    </location>
</feature>
<evidence type="ECO:0000259" key="14">
    <source>
        <dbReference type="PROSITE" id="PS50109"/>
    </source>
</evidence>
<keyword evidence="16" id="KW-0418">Kinase</keyword>
<dbReference type="EC" id="2.7.13.3" evidence="3"/>
<dbReference type="KEGG" id="btur:DB313_02150"/>
<evidence type="ECO:0000256" key="7">
    <source>
        <dbReference type="ARBA" id="ARBA00022741"/>
    </source>
</evidence>
<reference evidence="16 17" key="1">
    <citation type="journal article" date="2018" name="Infect. Genet. Evol.">
        <title>Genome-wide analysis of Borrelia turcica and 'Candidatus Borrelia tachyglossi' shows relapsing fever-like genomes with unique genomic links to Lyme disease Borrelia.</title>
        <authorList>
            <person name="Gofton A.W."/>
            <person name="Margos G."/>
            <person name="Fingerle V."/>
            <person name="Hepner S."/>
            <person name="Loh S.M."/>
            <person name="Ryan U."/>
            <person name="Irwin P."/>
            <person name="Oskam C.L."/>
        </authorList>
    </citation>
    <scope>NUCLEOTIDE SEQUENCE [LARGE SCALE GENOMIC DNA]</scope>
    <source>
        <strain evidence="16 17">IST7</strain>
    </source>
</reference>
<dbReference type="Pfam" id="PF00497">
    <property type="entry name" value="SBP_bac_3"/>
    <property type="match status" value="1"/>
</dbReference>
<dbReference type="InterPro" id="IPR011006">
    <property type="entry name" value="CheY-like_superfamily"/>
</dbReference>
<evidence type="ECO:0000256" key="10">
    <source>
        <dbReference type="ARBA" id="ARBA00023012"/>
    </source>
</evidence>
<keyword evidence="7" id="KW-0547">Nucleotide-binding</keyword>
<proteinExistence type="predicted"/>
<evidence type="ECO:0000256" key="11">
    <source>
        <dbReference type="ARBA" id="ARBA00023136"/>
    </source>
</evidence>
<dbReference type="InterPro" id="IPR036097">
    <property type="entry name" value="HisK_dim/P_sf"/>
</dbReference>
<comment type="subcellular location">
    <subcellularLocation>
        <location evidence="2">Cell membrane</location>
        <topology evidence="2">Multi-pass membrane protein</topology>
    </subcellularLocation>
</comment>
<dbReference type="CDD" id="cd17546">
    <property type="entry name" value="REC_hyHK_CKI1_RcsC-like"/>
    <property type="match status" value="1"/>
</dbReference>
<evidence type="ECO:0000256" key="12">
    <source>
        <dbReference type="PROSITE-ProRule" id="PRU00169"/>
    </source>
</evidence>
<dbReference type="SMART" id="SM00387">
    <property type="entry name" value="HATPase_c"/>
    <property type="match status" value="1"/>
</dbReference>
<evidence type="ECO:0000256" key="9">
    <source>
        <dbReference type="ARBA" id="ARBA00022989"/>
    </source>
</evidence>
<dbReference type="InterPro" id="IPR003661">
    <property type="entry name" value="HisK_dim/P_dom"/>
</dbReference>
<feature type="transmembrane region" description="Helical" evidence="13">
    <location>
        <begin position="695"/>
        <end position="717"/>
    </location>
</feature>
<dbReference type="CDD" id="cd00082">
    <property type="entry name" value="HisKA"/>
    <property type="match status" value="1"/>
</dbReference>
<dbReference type="GO" id="GO:0005524">
    <property type="term" value="F:ATP binding"/>
    <property type="evidence" value="ECO:0007669"/>
    <property type="project" value="UniProtKB-KW"/>
</dbReference>
<dbReference type="GO" id="GO:0000155">
    <property type="term" value="F:phosphorelay sensor kinase activity"/>
    <property type="evidence" value="ECO:0007669"/>
    <property type="project" value="InterPro"/>
</dbReference>
<dbReference type="InterPro" id="IPR005467">
    <property type="entry name" value="His_kinase_dom"/>
</dbReference>
<dbReference type="Gene3D" id="3.40.50.2300">
    <property type="match status" value="1"/>
</dbReference>
<comment type="catalytic activity">
    <reaction evidence="1">
        <text>ATP + protein L-histidine = ADP + protein N-phospho-L-histidine.</text>
        <dbReference type="EC" id="2.7.13.3"/>
    </reaction>
</comment>
<feature type="domain" description="Histidine kinase" evidence="14">
    <location>
        <begin position="750"/>
        <end position="977"/>
    </location>
</feature>
<protein>
    <recommendedName>
        <fullName evidence="3">histidine kinase</fullName>
        <ecNumber evidence="3">2.7.13.3</ecNumber>
    </recommendedName>
</protein>
<evidence type="ECO:0000313" key="16">
    <source>
        <dbReference type="EMBL" id="AYE36289.1"/>
    </source>
</evidence>
<dbReference type="PANTHER" id="PTHR45339:SF1">
    <property type="entry name" value="HYBRID SIGNAL TRANSDUCTION HISTIDINE KINASE J"/>
    <property type="match status" value="1"/>
</dbReference>